<sequence>MRQREFAPTSDCGAVLVQRVQNGGLCPFSALSGRQHSFHESEAGSTQHGQEKRISFLISFFASSKHGYDPPPMLKEPYRKWVDGRLHIQGYPPWVPPDIMREQLLNLLDQCDAGKLPEDEAIGNLVLLVERTGFCRWGYALPSAATYRKPRNGWSRGHVAIMDVLLGHESQWCLENTVDARGRYVPWEERMVIDPEFVLSSFDRGEKSLRTTLEEAEFVPLKAGDWRNRWQVSAWRLNMATWWVETKRILEKRAFMGTLSDNCRGFVEKQDSKRLWTPPYPCTGLTQETGLPVVEFPATN</sequence>
<protein>
    <submittedName>
        <fullName evidence="1">Uncharacterized protein</fullName>
    </submittedName>
</protein>
<accession>A0A179EWS8</accession>
<dbReference type="Proteomes" id="UP000078340">
    <property type="component" value="Unassembled WGS sequence"/>
</dbReference>
<gene>
    <name evidence="1" type="ORF">VFPFJ_11756</name>
</gene>
<name>A0A179EWS8_PURLI</name>
<organism evidence="1 2">
    <name type="scientific">Purpureocillium lilacinum</name>
    <name type="common">Paecilomyces lilacinus</name>
    <dbReference type="NCBI Taxonomy" id="33203"/>
    <lineage>
        <taxon>Eukaryota</taxon>
        <taxon>Fungi</taxon>
        <taxon>Dikarya</taxon>
        <taxon>Ascomycota</taxon>
        <taxon>Pezizomycotina</taxon>
        <taxon>Sordariomycetes</taxon>
        <taxon>Hypocreomycetidae</taxon>
        <taxon>Hypocreales</taxon>
        <taxon>Ophiocordycipitaceae</taxon>
        <taxon>Purpureocillium</taxon>
    </lineage>
</organism>
<reference evidence="1 2" key="1">
    <citation type="submission" date="2016-02" db="EMBL/GenBank/DDBJ databases">
        <title>Biosynthesis of antibiotic leucinostatins and their inhibition on Phytophthora in bio-control Purpureocillium lilacinum.</title>
        <authorList>
            <person name="Wang G."/>
            <person name="Liu Z."/>
            <person name="Lin R."/>
            <person name="Li E."/>
            <person name="Mao Z."/>
            <person name="Ling J."/>
            <person name="Yin W."/>
            <person name="Xie B."/>
        </authorList>
    </citation>
    <scope>NUCLEOTIDE SEQUENCE [LARGE SCALE GENOMIC DNA]</scope>
    <source>
        <strain evidence="1">PLFJ-1</strain>
    </source>
</reference>
<comment type="caution">
    <text evidence="1">The sequence shown here is derived from an EMBL/GenBank/DDBJ whole genome shotgun (WGS) entry which is preliminary data.</text>
</comment>
<evidence type="ECO:0000313" key="1">
    <source>
        <dbReference type="EMBL" id="OAQ57379.1"/>
    </source>
</evidence>
<evidence type="ECO:0000313" key="2">
    <source>
        <dbReference type="Proteomes" id="UP000078340"/>
    </source>
</evidence>
<dbReference type="AlphaFoldDB" id="A0A179EWS8"/>
<dbReference type="EMBL" id="LSBI01000120">
    <property type="protein sequence ID" value="OAQ57379.1"/>
    <property type="molecule type" value="Genomic_DNA"/>
</dbReference>
<proteinExistence type="predicted"/>